<dbReference type="EMBL" id="BPLQ01004317">
    <property type="protein sequence ID" value="GIY07206.1"/>
    <property type="molecule type" value="Genomic_DNA"/>
</dbReference>
<protein>
    <submittedName>
        <fullName evidence="1">Uncharacterized protein</fullName>
    </submittedName>
</protein>
<reference evidence="1 2" key="1">
    <citation type="submission" date="2021-06" db="EMBL/GenBank/DDBJ databases">
        <title>Caerostris darwini draft genome.</title>
        <authorList>
            <person name="Kono N."/>
            <person name="Arakawa K."/>
        </authorList>
    </citation>
    <scope>NUCLEOTIDE SEQUENCE [LARGE SCALE GENOMIC DNA]</scope>
</reference>
<gene>
    <name evidence="1" type="ORF">CDAR_276391</name>
</gene>
<dbReference type="AlphaFoldDB" id="A0AAV4QFS1"/>
<evidence type="ECO:0000313" key="2">
    <source>
        <dbReference type="Proteomes" id="UP001054837"/>
    </source>
</evidence>
<organism evidence="1 2">
    <name type="scientific">Caerostris darwini</name>
    <dbReference type="NCBI Taxonomy" id="1538125"/>
    <lineage>
        <taxon>Eukaryota</taxon>
        <taxon>Metazoa</taxon>
        <taxon>Ecdysozoa</taxon>
        <taxon>Arthropoda</taxon>
        <taxon>Chelicerata</taxon>
        <taxon>Arachnida</taxon>
        <taxon>Araneae</taxon>
        <taxon>Araneomorphae</taxon>
        <taxon>Entelegynae</taxon>
        <taxon>Araneoidea</taxon>
        <taxon>Araneidae</taxon>
        <taxon>Caerostris</taxon>
    </lineage>
</organism>
<comment type="caution">
    <text evidence="1">The sequence shown here is derived from an EMBL/GenBank/DDBJ whole genome shotgun (WGS) entry which is preliminary data.</text>
</comment>
<keyword evidence="2" id="KW-1185">Reference proteome</keyword>
<sequence>MEQRINAGAGVFCLCPCRLFCICLRSYRSNIQSNLLHIPKLKMTAWIQLEHKIKPIINVDRENEIGVDQMNAKAKEVELLPMLY</sequence>
<accession>A0AAV4QFS1</accession>
<name>A0AAV4QFS1_9ARAC</name>
<dbReference type="Proteomes" id="UP001054837">
    <property type="component" value="Unassembled WGS sequence"/>
</dbReference>
<evidence type="ECO:0000313" key="1">
    <source>
        <dbReference type="EMBL" id="GIY07206.1"/>
    </source>
</evidence>
<proteinExistence type="predicted"/>